<gene>
    <name evidence="2" type="ORF">Amon01_000319000</name>
</gene>
<evidence type="ECO:0000256" key="1">
    <source>
        <dbReference type="SAM" id="MobiDB-lite"/>
    </source>
</evidence>
<accession>A0A9W6YWK8</accession>
<name>A0A9W6YWK8_AMBMO</name>
<sequence length="264" mass="30394">MSVPLSRMSKRELQDLAEEMKIDVSNFSLKKDYYLGIKEYIAIHKNEFTPGHKYFDYAHAGRGASSPSKRQFDYSIAVNTSDDESSEDEEPEAEKDSDDAVLEVKDEDKNNDSDNENVGSVADAGEEEVQLKEEENDDDEDGDEEEEEEENEQDDEEEEEDEENGQDDEEAEDDDEEEDEEEDEVTVFLEENRTTGPAIAAVVAKFGTILKRSQPKSENLDKAENYILERNYRVREFLSDPYHINDWLIFARAHSRMLVISKSF</sequence>
<dbReference type="OrthoDB" id="4034134at2759"/>
<feature type="compositionally biased region" description="Basic and acidic residues" evidence="1">
    <location>
        <begin position="102"/>
        <end position="112"/>
    </location>
</feature>
<evidence type="ECO:0000313" key="3">
    <source>
        <dbReference type="Proteomes" id="UP001165063"/>
    </source>
</evidence>
<dbReference type="EMBL" id="BSXU01001299">
    <property type="protein sequence ID" value="GMG25897.1"/>
    <property type="molecule type" value="Genomic_DNA"/>
</dbReference>
<protein>
    <submittedName>
        <fullName evidence="2">Unnamed protein product</fullName>
    </submittedName>
</protein>
<feature type="compositionally biased region" description="Acidic residues" evidence="1">
    <location>
        <begin position="124"/>
        <end position="185"/>
    </location>
</feature>
<reference evidence="2" key="1">
    <citation type="submission" date="2023-04" db="EMBL/GenBank/DDBJ databases">
        <title>Ambrosiozyma monospora NBRC 1965.</title>
        <authorList>
            <person name="Ichikawa N."/>
            <person name="Sato H."/>
            <person name="Tonouchi N."/>
        </authorList>
    </citation>
    <scope>NUCLEOTIDE SEQUENCE</scope>
    <source>
        <strain evidence="2">NBRC 1965</strain>
    </source>
</reference>
<dbReference type="AlphaFoldDB" id="A0A9W6YWK8"/>
<feature type="compositionally biased region" description="Acidic residues" evidence="1">
    <location>
        <begin position="81"/>
        <end position="101"/>
    </location>
</feature>
<evidence type="ECO:0000313" key="2">
    <source>
        <dbReference type="EMBL" id="GMG25897.1"/>
    </source>
</evidence>
<organism evidence="2 3">
    <name type="scientific">Ambrosiozyma monospora</name>
    <name type="common">Yeast</name>
    <name type="synonym">Endomycopsis monosporus</name>
    <dbReference type="NCBI Taxonomy" id="43982"/>
    <lineage>
        <taxon>Eukaryota</taxon>
        <taxon>Fungi</taxon>
        <taxon>Dikarya</taxon>
        <taxon>Ascomycota</taxon>
        <taxon>Saccharomycotina</taxon>
        <taxon>Pichiomycetes</taxon>
        <taxon>Pichiales</taxon>
        <taxon>Pichiaceae</taxon>
        <taxon>Ambrosiozyma</taxon>
    </lineage>
</organism>
<dbReference type="Proteomes" id="UP001165063">
    <property type="component" value="Unassembled WGS sequence"/>
</dbReference>
<feature type="region of interest" description="Disordered" evidence="1">
    <location>
        <begin position="79"/>
        <end position="193"/>
    </location>
</feature>
<keyword evidence="3" id="KW-1185">Reference proteome</keyword>
<proteinExistence type="predicted"/>
<comment type="caution">
    <text evidence="2">The sequence shown here is derived from an EMBL/GenBank/DDBJ whole genome shotgun (WGS) entry which is preliminary data.</text>
</comment>